<dbReference type="InterPro" id="IPR029045">
    <property type="entry name" value="ClpP/crotonase-like_dom_sf"/>
</dbReference>
<dbReference type="RefSeq" id="WP_223629854.1">
    <property type="nucleotide sequence ID" value="NZ_JAIQDJ010000021.1"/>
</dbReference>
<sequence length="201" mass="21531">MKTLAILLAFLATPSVASEPQFKIIAAEPLGQFMVFGRITDGFEAEMRRAIARSPNLKRVYIESPGGKSLVAKRTSQLLNAHGIAIRVGGKCASACVALWAATDRRELTPKARLGLHAGIPVKQAPGALEKIAAAARRNIADDMLRHAGFSERLIAKGSRTPHDSILWLTPAELASDGVKFTLMETPPNNSFKPTPLRGAA</sequence>
<feature type="chain" id="PRO_5045600847" evidence="1">
    <location>
        <begin position="18"/>
        <end position="201"/>
    </location>
</feature>
<feature type="signal peptide" evidence="1">
    <location>
        <begin position="1"/>
        <end position="17"/>
    </location>
</feature>
<reference evidence="2" key="1">
    <citation type="submission" date="2021-09" db="EMBL/GenBank/DDBJ databases">
        <authorList>
            <person name="Wu T."/>
            <person name="Guo S.Z."/>
        </authorList>
    </citation>
    <scope>NUCLEOTIDE SEQUENCE</scope>
    <source>
        <strain evidence="2">RSS-23</strain>
    </source>
</reference>
<name>A0ABS7THG1_9GAMM</name>
<evidence type="ECO:0000313" key="2">
    <source>
        <dbReference type="EMBL" id="MBZ4187185.1"/>
    </source>
</evidence>
<dbReference type="Proteomes" id="UP001430290">
    <property type="component" value="Unassembled WGS sequence"/>
</dbReference>
<dbReference type="EMBL" id="JAIQDJ010000021">
    <property type="protein sequence ID" value="MBZ4187185.1"/>
    <property type="molecule type" value="Genomic_DNA"/>
</dbReference>
<organism evidence="2 3">
    <name type="scientific">Thermomonas beijingensis</name>
    <dbReference type="NCBI Taxonomy" id="2872701"/>
    <lineage>
        <taxon>Bacteria</taxon>
        <taxon>Pseudomonadati</taxon>
        <taxon>Pseudomonadota</taxon>
        <taxon>Gammaproteobacteria</taxon>
        <taxon>Lysobacterales</taxon>
        <taxon>Lysobacteraceae</taxon>
        <taxon>Thermomonas</taxon>
    </lineage>
</organism>
<comment type="caution">
    <text evidence="2">The sequence shown here is derived from an EMBL/GenBank/DDBJ whole genome shotgun (WGS) entry which is preliminary data.</text>
</comment>
<evidence type="ECO:0000313" key="3">
    <source>
        <dbReference type="Proteomes" id="UP001430290"/>
    </source>
</evidence>
<keyword evidence="1" id="KW-0732">Signal</keyword>
<dbReference type="Gene3D" id="3.90.226.10">
    <property type="entry name" value="2-enoyl-CoA Hydratase, Chain A, domain 1"/>
    <property type="match status" value="1"/>
</dbReference>
<evidence type="ECO:0000256" key="1">
    <source>
        <dbReference type="SAM" id="SignalP"/>
    </source>
</evidence>
<keyword evidence="3" id="KW-1185">Reference proteome</keyword>
<dbReference type="SUPFAM" id="SSF52096">
    <property type="entry name" value="ClpP/crotonase"/>
    <property type="match status" value="1"/>
</dbReference>
<proteinExistence type="predicted"/>
<protein>
    <submittedName>
        <fullName evidence="2">Uncharacterized protein</fullName>
    </submittedName>
</protein>
<gene>
    <name evidence="2" type="ORF">K7B09_12725</name>
</gene>
<accession>A0ABS7THG1</accession>